<evidence type="ECO:0000256" key="9">
    <source>
        <dbReference type="ARBA" id="ARBA00023224"/>
    </source>
</evidence>
<comment type="caution">
    <text evidence="11">The sequence shown here is derived from an EMBL/GenBank/DDBJ whole genome shotgun (WGS) entry which is preliminary data.</text>
</comment>
<sequence>MSQLQIISIEKYMLWFFGLHLLNFHETGFKLIFFKIRTFITIIFSTTMLLLLLVKIIQSKDDLMSAFETCYYSFIQAAFVIKLYIYLYYLPILIELENKLESDIFNGYDKHQRHFISYAIKSHQTYLGFYKICCVSTAIFYSIFPALDGQQLAVPIYSPLDLNKYRLIVYLYEACNFFITACNNTAFDGTVIALITIMAAQIDVLKDNLIKVIIQHSMVRL</sequence>
<evidence type="ECO:0000256" key="8">
    <source>
        <dbReference type="ARBA" id="ARBA00023170"/>
    </source>
</evidence>
<protein>
    <submittedName>
        <fullName evidence="11">7tm Odorant receptor</fullName>
    </submittedName>
</protein>
<dbReference type="AlphaFoldDB" id="A0AAW1IY49"/>
<dbReference type="EMBL" id="JASPKY010000484">
    <property type="protein sequence ID" value="KAK9695346.1"/>
    <property type="molecule type" value="Genomic_DNA"/>
</dbReference>
<name>A0AAW1IY49_POPJA</name>
<evidence type="ECO:0000313" key="12">
    <source>
        <dbReference type="Proteomes" id="UP001458880"/>
    </source>
</evidence>
<keyword evidence="8 11" id="KW-0675">Receptor</keyword>
<keyword evidence="3" id="KW-0716">Sensory transduction</keyword>
<organism evidence="11 12">
    <name type="scientific">Popillia japonica</name>
    <name type="common">Japanese beetle</name>
    <dbReference type="NCBI Taxonomy" id="7064"/>
    <lineage>
        <taxon>Eukaryota</taxon>
        <taxon>Metazoa</taxon>
        <taxon>Ecdysozoa</taxon>
        <taxon>Arthropoda</taxon>
        <taxon>Hexapoda</taxon>
        <taxon>Insecta</taxon>
        <taxon>Pterygota</taxon>
        <taxon>Neoptera</taxon>
        <taxon>Endopterygota</taxon>
        <taxon>Coleoptera</taxon>
        <taxon>Polyphaga</taxon>
        <taxon>Scarabaeiformia</taxon>
        <taxon>Scarabaeidae</taxon>
        <taxon>Rutelinae</taxon>
        <taxon>Popillia</taxon>
    </lineage>
</organism>
<dbReference type="Proteomes" id="UP001458880">
    <property type="component" value="Unassembled WGS sequence"/>
</dbReference>
<evidence type="ECO:0000256" key="7">
    <source>
        <dbReference type="ARBA" id="ARBA00023136"/>
    </source>
</evidence>
<keyword evidence="9" id="KW-0807">Transducer</keyword>
<dbReference type="InterPro" id="IPR004117">
    <property type="entry name" value="7tm6_olfct_rcpt"/>
</dbReference>
<evidence type="ECO:0000256" key="1">
    <source>
        <dbReference type="ARBA" id="ARBA00004651"/>
    </source>
</evidence>
<dbReference type="GO" id="GO:0004984">
    <property type="term" value="F:olfactory receptor activity"/>
    <property type="evidence" value="ECO:0007669"/>
    <property type="project" value="InterPro"/>
</dbReference>
<keyword evidence="7 10" id="KW-0472">Membrane</keyword>
<dbReference type="Pfam" id="PF02949">
    <property type="entry name" value="7tm_6"/>
    <property type="match status" value="1"/>
</dbReference>
<keyword evidence="6 10" id="KW-1133">Transmembrane helix</keyword>
<evidence type="ECO:0000256" key="2">
    <source>
        <dbReference type="ARBA" id="ARBA00022475"/>
    </source>
</evidence>
<evidence type="ECO:0000256" key="5">
    <source>
        <dbReference type="ARBA" id="ARBA00022725"/>
    </source>
</evidence>
<dbReference type="GO" id="GO:0005886">
    <property type="term" value="C:plasma membrane"/>
    <property type="evidence" value="ECO:0007669"/>
    <property type="project" value="UniProtKB-SubCell"/>
</dbReference>
<evidence type="ECO:0000256" key="4">
    <source>
        <dbReference type="ARBA" id="ARBA00022692"/>
    </source>
</evidence>
<evidence type="ECO:0000313" key="11">
    <source>
        <dbReference type="EMBL" id="KAK9695346.1"/>
    </source>
</evidence>
<keyword evidence="4 10" id="KW-0812">Transmembrane</keyword>
<accession>A0AAW1IY49</accession>
<keyword evidence="12" id="KW-1185">Reference proteome</keyword>
<evidence type="ECO:0000256" key="10">
    <source>
        <dbReference type="SAM" id="Phobius"/>
    </source>
</evidence>
<feature type="transmembrane region" description="Helical" evidence="10">
    <location>
        <begin position="69"/>
        <end position="89"/>
    </location>
</feature>
<feature type="transmembrane region" description="Helical" evidence="10">
    <location>
        <begin position="39"/>
        <end position="57"/>
    </location>
</feature>
<feature type="transmembrane region" description="Helical" evidence="10">
    <location>
        <begin position="12"/>
        <end position="33"/>
    </location>
</feature>
<comment type="subcellular location">
    <subcellularLocation>
        <location evidence="1">Cell membrane</location>
        <topology evidence="1">Multi-pass membrane protein</topology>
    </subcellularLocation>
</comment>
<dbReference type="GO" id="GO:0005549">
    <property type="term" value="F:odorant binding"/>
    <property type="evidence" value="ECO:0007669"/>
    <property type="project" value="InterPro"/>
</dbReference>
<reference evidence="11 12" key="1">
    <citation type="journal article" date="2024" name="BMC Genomics">
        <title>De novo assembly and annotation of Popillia japonica's genome with initial clues to its potential as an invasive pest.</title>
        <authorList>
            <person name="Cucini C."/>
            <person name="Boschi S."/>
            <person name="Funari R."/>
            <person name="Cardaioli E."/>
            <person name="Iannotti N."/>
            <person name="Marturano G."/>
            <person name="Paoli F."/>
            <person name="Bruttini M."/>
            <person name="Carapelli A."/>
            <person name="Frati F."/>
            <person name="Nardi F."/>
        </authorList>
    </citation>
    <scope>NUCLEOTIDE SEQUENCE [LARGE SCALE GENOMIC DNA]</scope>
    <source>
        <strain evidence="11">DMR45628</strain>
    </source>
</reference>
<dbReference type="GO" id="GO:0007165">
    <property type="term" value="P:signal transduction"/>
    <property type="evidence" value="ECO:0007669"/>
    <property type="project" value="UniProtKB-KW"/>
</dbReference>
<evidence type="ECO:0000256" key="6">
    <source>
        <dbReference type="ARBA" id="ARBA00022989"/>
    </source>
</evidence>
<proteinExistence type="predicted"/>
<gene>
    <name evidence="11" type="ORF">QE152_g32616</name>
</gene>
<evidence type="ECO:0000256" key="3">
    <source>
        <dbReference type="ARBA" id="ARBA00022606"/>
    </source>
</evidence>
<dbReference type="PANTHER" id="PTHR21137">
    <property type="entry name" value="ODORANT RECEPTOR"/>
    <property type="match status" value="1"/>
</dbReference>
<keyword evidence="2" id="KW-1003">Cell membrane</keyword>
<keyword evidence="5" id="KW-0552">Olfaction</keyword>
<dbReference type="PANTHER" id="PTHR21137:SF35">
    <property type="entry name" value="ODORANT RECEPTOR 19A-RELATED"/>
    <property type="match status" value="1"/>
</dbReference>